<accession>U3CJM6</accession>
<feature type="transmembrane region" description="Helical" evidence="6">
    <location>
        <begin position="39"/>
        <end position="62"/>
    </location>
</feature>
<dbReference type="InterPro" id="IPR000620">
    <property type="entry name" value="EamA_dom"/>
</dbReference>
<evidence type="ECO:0000313" key="8">
    <source>
        <dbReference type="EMBL" id="GAD78408.1"/>
    </source>
</evidence>
<gene>
    <name evidence="8" type="ORF">VEZ01S_01_01865</name>
</gene>
<dbReference type="SUPFAM" id="SSF103481">
    <property type="entry name" value="Multidrug resistance efflux transporter EmrE"/>
    <property type="match status" value="2"/>
</dbReference>
<evidence type="ECO:0000313" key="9">
    <source>
        <dbReference type="Proteomes" id="UP000016562"/>
    </source>
</evidence>
<feature type="transmembrane region" description="Helical" evidence="6">
    <location>
        <begin position="159"/>
        <end position="179"/>
    </location>
</feature>
<proteinExistence type="predicted"/>
<dbReference type="Pfam" id="PF00892">
    <property type="entry name" value="EamA"/>
    <property type="match status" value="2"/>
</dbReference>
<feature type="transmembrane region" description="Helical" evidence="6">
    <location>
        <begin position="278"/>
        <end position="296"/>
    </location>
</feature>
<dbReference type="eggNOG" id="COG0697">
    <property type="taxonomic scope" value="Bacteria"/>
</dbReference>
<keyword evidence="3 6" id="KW-0812">Transmembrane</keyword>
<dbReference type="PANTHER" id="PTHR42920">
    <property type="entry name" value="OS03G0707200 PROTEIN-RELATED"/>
    <property type="match status" value="1"/>
</dbReference>
<sequence>MIAKLLRDKRGTISFTEPMLLLVAIFWGTSYGLTKEALVYSSVLVFIILRFLLTFLVMLPTVIRDFKQDLNKDWKVAIPTGLVLSAIFFCEVFGISQTSASNAAFLISLSVIFTTFAELLINKKKVSLLLWGMSFASVFGVFLLTYQPGNTYSLNVGDYFILGAAVLRAIMVTTTKCLVEGKSITTSTLTSLQSLTVALVTLAIASLYSPMSQLMIPQQPQFWFILIYLVLCCTLFAFFVQNYAVRRTSPTRVSLLMGSEPLFGAMFAMHWLDESMSTIQLFGGVIILFCVLMTSIKIKS</sequence>
<name>U3CJM6_9VIBR</name>
<feature type="transmembrane region" description="Helical" evidence="6">
    <location>
        <begin position="191"/>
        <end position="209"/>
    </location>
</feature>
<keyword evidence="2" id="KW-1003">Cell membrane</keyword>
<evidence type="ECO:0000256" key="3">
    <source>
        <dbReference type="ARBA" id="ARBA00022692"/>
    </source>
</evidence>
<evidence type="ECO:0000256" key="1">
    <source>
        <dbReference type="ARBA" id="ARBA00004651"/>
    </source>
</evidence>
<dbReference type="GO" id="GO:0005886">
    <property type="term" value="C:plasma membrane"/>
    <property type="evidence" value="ECO:0007669"/>
    <property type="project" value="UniProtKB-SubCell"/>
</dbReference>
<feature type="domain" description="EamA" evidence="7">
    <location>
        <begin position="157"/>
        <end position="295"/>
    </location>
</feature>
<dbReference type="InterPro" id="IPR037185">
    <property type="entry name" value="EmrE-like"/>
</dbReference>
<dbReference type="RefSeq" id="WP_021712132.1">
    <property type="nucleotide sequence ID" value="NZ_BATM01000001.1"/>
</dbReference>
<feature type="domain" description="EamA" evidence="7">
    <location>
        <begin position="19"/>
        <end position="145"/>
    </location>
</feature>
<evidence type="ECO:0000256" key="2">
    <source>
        <dbReference type="ARBA" id="ARBA00022475"/>
    </source>
</evidence>
<dbReference type="AlphaFoldDB" id="U3CJM6"/>
<evidence type="ECO:0000256" key="6">
    <source>
        <dbReference type="SAM" id="Phobius"/>
    </source>
</evidence>
<organism evidence="8 9">
    <name type="scientific">Vibrio ezurae NBRC 102218</name>
    <dbReference type="NCBI Taxonomy" id="1219080"/>
    <lineage>
        <taxon>Bacteria</taxon>
        <taxon>Pseudomonadati</taxon>
        <taxon>Pseudomonadota</taxon>
        <taxon>Gammaproteobacteria</taxon>
        <taxon>Vibrionales</taxon>
        <taxon>Vibrionaceae</taxon>
        <taxon>Vibrio</taxon>
    </lineage>
</organism>
<dbReference type="PANTHER" id="PTHR42920:SF5">
    <property type="entry name" value="EAMA DOMAIN-CONTAINING PROTEIN"/>
    <property type="match status" value="1"/>
</dbReference>
<dbReference type="STRING" id="1219080.VEZ01S_01_01865"/>
<feature type="transmembrane region" description="Helical" evidence="6">
    <location>
        <begin position="128"/>
        <end position="147"/>
    </location>
</feature>
<reference evidence="8 9" key="1">
    <citation type="submission" date="2013-09" db="EMBL/GenBank/DDBJ databases">
        <title>Whole genome shotgun sequence of Vibrio ezurae NBRC 102218.</title>
        <authorList>
            <person name="Yoshida I."/>
            <person name="Hosoyama A."/>
            <person name="Numata M."/>
            <person name="Hashimoto M."/>
            <person name="Hosoyama Y."/>
            <person name="Tsuchikane K."/>
            <person name="Noguchi M."/>
            <person name="Hirakata S."/>
            <person name="Ichikawa N."/>
            <person name="Ohji S."/>
            <person name="Yamazoe A."/>
            <person name="Fujita N."/>
        </authorList>
    </citation>
    <scope>NUCLEOTIDE SEQUENCE [LARGE SCALE GENOMIC DNA]</scope>
    <source>
        <strain evidence="8 9">NBRC 102218</strain>
    </source>
</reference>
<dbReference type="Proteomes" id="UP000016562">
    <property type="component" value="Unassembled WGS sequence"/>
</dbReference>
<keyword evidence="9" id="KW-1185">Reference proteome</keyword>
<dbReference type="EMBL" id="BATM01000001">
    <property type="protein sequence ID" value="GAD78408.1"/>
    <property type="molecule type" value="Genomic_DNA"/>
</dbReference>
<evidence type="ECO:0000259" key="7">
    <source>
        <dbReference type="Pfam" id="PF00892"/>
    </source>
</evidence>
<evidence type="ECO:0000256" key="4">
    <source>
        <dbReference type="ARBA" id="ARBA00022989"/>
    </source>
</evidence>
<dbReference type="Gene3D" id="1.10.3730.20">
    <property type="match status" value="1"/>
</dbReference>
<dbReference type="OrthoDB" id="7158585at2"/>
<protein>
    <recommendedName>
        <fullName evidence="7">EamA domain-containing protein</fullName>
    </recommendedName>
</protein>
<comment type="caution">
    <text evidence="8">The sequence shown here is derived from an EMBL/GenBank/DDBJ whole genome shotgun (WGS) entry which is preliminary data.</text>
</comment>
<feature type="transmembrane region" description="Helical" evidence="6">
    <location>
        <begin position="221"/>
        <end position="241"/>
    </location>
</feature>
<feature type="transmembrane region" description="Helical" evidence="6">
    <location>
        <begin position="102"/>
        <end position="121"/>
    </location>
</feature>
<dbReference type="InterPro" id="IPR051258">
    <property type="entry name" value="Diverse_Substrate_Transporter"/>
</dbReference>
<feature type="transmembrane region" description="Helical" evidence="6">
    <location>
        <begin position="12"/>
        <end position="33"/>
    </location>
</feature>
<feature type="transmembrane region" description="Helical" evidence="6">
    <location>
        <begin position="253"/>
        <end position="272"/>
    </location>
</feature>
<evidence type="ECO:0000256" key="5">
    <source>
        <dbReference type="ARBA" id="ARBA00023136"/>
    </source>
</evidence>
<keyword evidence="5 6" id="KW-0472">Membrane</keyword>
<feature type="transmembrane region" description="Helical" evidence="6">
    <location>
        <begin position="74"/>
        <end position="96"/>
    </location>
</feature>
<comment type="subcellular location">
    <subcellularLocation>
        <location evidence="1">Cell membrane</location>
        <topology evidence="1">Multi-pass membrane protein</topology>
    </subcellularLocation>
</comment>
<keyword evidence="4 6" id="KW-1133">Transmembrane helix</keyword>